<dbReference type="FunCoup" id="A0A6P7ZBL5">
    <property type="interactions" value="720"/>
</dbReference>
<accession>A0A6P7ZBL5</accession>
<evidence type="ECO:0000256" key="1">
    <source>
        <dbReference type="ARBA" id="ARBA00004496"/>
    </source>
</evidence>
<organism evidence="9 10">
    <name type="scientific">Microcaecilia unicolor</name>
    <dbReference type="NCBI Taxonomy" id="1415580"/>
    <lineage>
        <taxon>Eukaryota</taxon>
        <taxon>Metazoa</taxon>
        <taxon>Chordata</taxon>
        <taxon>Craniata</taxon>
        <taxon>Vertebrata</taxon>
        <taxon>Euteleostomi</taxon>
        <taxon>Amphibia</taxon>
        <taxon>Gymnophiona</taxon>
        <taxon>Siphonopidae</taxon>
        <taxon>Microcaecilia</taxon>
    </lineage>
</organism>
<sequence length="209" mass="23771">MALLLQHQFKPLPADKQIDTCSFLEAVSYLPQFFDCMGSAVFSPIKADISGNIMKIRAVYDTNPTKFKTLQQILEGEKEMHASQWPKVGGTLALMWLKRGLKFIQVLLQSIADGERDEQNPNSIKVNATKAYEIALKKYHGWMVQKLFSAAVCVAPYKVDFLKALSKGQNVKEEECLEKIRQFLLNFTATIDAIYEMYTKMNAELDYKA</sequence>
<dbReference type="OrthoDB" id="205255at2759"/>
<reference evidence="10" key="2">
    <citation type="submission" date="2025-08" db="UniProtKB">
        <authorList>
            <consortium name="RefSeq"/>
        </authorList>
    </citation>
    <scope>IDENTIFICATION</scope>
</reference>
<comment type="similarity">
    <text evidence="2">Belongs to the GLTP family.</text>
</comment>
<dbReference type="PANTHER" id="PTHR10219">
    <property type="entry name" value="GLYCOLIPID TRANSFER PROTEIN-RELATED"/>
    <property type="match status" value="1"/>
</dbReference>
<evidence type="ECO:0000313" key="9">
    <source>
        <dbReference type="Proteomes" id="UP000515156"/>
    </source>
</evidence>
<dbReference type="AlphaFoldDB" id="A0A6P7ZBL5"/>
<dbReference type="KEGG" id="muo:115480478"/>
<dbReference type="GO" id="GO:1902387">
    <property type="term" value="F:ceramide 1-phosphate binding"/>
    <property type="evidence" value="ECO:0007669"/>
    <property type="project" value="TreeGrafter"/>
</dbReference>
<dbReference type="Gene3D" id="1.10.3520.10">
    <property type="entry name" value="Glycolipid transfer protein"/>
    <property type="match status" value="1"/>
</dbReference>
<dbReference type="FunFam" id="1.10.3520.10:FF:000003">
    <property type="entry name" value="glycolipid transfer protein"/>
    <property type="match status" value="1"/>
</dbReference>
<keyword evidence="4" id="KW-0963">Cytoplasm</keyword>
<dbReference type="GO" id="GO:0005829">
    <property type="term" value="C:cytosol"/>
    <property type="evidence" value="ECO:0007669"/>
    <property type="project" value="TreeGrafter"/>
</dbReference>
<keyword evidence="6" id="KW-0445">Lipid transport</keyword>
<name>A0A6P7ZBL5_9AMPH</name>
<comment type="function">
    <text evidence="7">Accelerates the intermembrane transfer of various glycolipids. Catalyzes the transfer of various glycosphingolipids between membranes but does not catalyze the transfer of phospholipids. May be involved in the intracellular translocation of glucosylceramides.</text>
</comment>
<dbReference type="CTD" id="51228"/>
<evidence type="ECO:0000256" key="2">
    <source>
        <dbReference type="ARBA" id="ARBA00007148"/>
    </source>
</evidence>
<keyword evidence="9" id="KW-1185">Reference proteome</keyword>
<dbReference type="RefSeq" id="XP_030075048.1">
    <property type="nucleotide sequence ID" value="XM_030219188.1"/>
</dbReference>
<evidence type="ECO:0000256" key="4">
    <source>
        <dbReference type="ARBA" id="ARBA00022490"/>
    </source>
</evidence>
<dbReference type="GeneID" id="115480478"/>
<dbReference type="InParanoid" id="A0A6P7ZBL5"/>
<evidence type="ECO:0000259" key="8">
    <source>
        <dbReference type="Pfam" id="PF08718"/>
    </source>
</evidence>
<comment type="subcellular location">
    <subcellularLocation>
        <location evidence="1">Cytoplasm</location>
    </subcellularLocation>
</comment>
<evidence type="ECO:0000256" key="7">
    <source>
        <dbReference type="ARBA" id="ARBA00037246"/>
    </source>
</evidence>
<evidence type="ECO:0000313" key="10">
    <source>
        <dbReference type="RefSeq" id="XP_030075048.1"/>
    </source>
</evidence>
<dbReference type="InterPro" id="IPR014830">
    <property type="entry name" value="Glycolipid_transfer_prot_dom"/>
</dbReference>
<keyword evidence="3" id="KW-0813">Transport</keyword>
<reference evidence="9" key="1">
    <citation type="submission" date="2024-06" db="UniProtKB">
        <authorList>
            <consortium name="RefSeq"/>
        </authorList>
    </citation>
    <scope>NUCLEOTIDE SEQUENCE [LARGE SCALE GENOMIC DNA]</scope>
</reference>
<dbReference type="GO" id="GO:1902388">
    <property type="term" value="F:ceramide 1-phosphate transfer activity"/>
    <property type="evidence" value="ECO:0007669"/>
    <property type="project" value="TreeGrafter"/>
</dbReference>
<proteinExistence type="inferred from homology"/>
<evidence type="ECO:0000256" key="5">
    <source>
        <dbReference type="ARBA" id="ARBA00022737"/>
    </source>
</evidence>
<dbReference type="InterPro" id="IPR036497">
    <property type="entry name" value="GLTP_sf"/>
</dbReference>
<dbReference type="GO" id="GO:0016020">
    <property type="term" value="C:membrane"/>
    <property type="evidence" value="ECO:0007669"/>
    <property type="project" value="TreeGrafter"/>
</dbReference>
<dbReference type="Proteomes" id="UP000515156">
    <property type="component" value="Chromosome 11"/>
</dbReference>
<gene>
    <name evidence="10" type="primary">GLTP</name>
</gene>
<dbReference type="Pfam" id="PF08718">
    <property type="entry name" value="GLTP"/>
    <property type="match status" value="1"/>
</dbReference>
<evidence type="ECO:0000256" key="3">
    <source>
        <dbReference type="ARBA" id="ARBA00022448"/>
    </source>
</evidence>
<dbReference type="PANTHER" id="PTHR10219:SF97">
    <property type="entry name" value="GLYCOLIPID TRANSFER PROTEIN"/>
    <property type="match status" value="1"/>
</dbReference>
<evidence type="ECO:0000256" key="6">
    <source>
        <dbReference type="ARBA" id="ARBA00023055"/>
    </source>
</evidence>
<keyword evidence="5" id="KW-0677">Repeat</keyword>
<feature type="domain" description="Glycolipid transfer protein" evidence="8">
    <location>
        <begin position="18"/>
        <end position="166"/>
    </location>
</feature>
<dbReference type="SUPFAM" id="SSF110004">
    <property type="entry name" value="Glycolipid transfer protein, GLTP"/>
    <property type="match status" value="1"/>
</dbReference>
<protein>
    <submittedName>
        <fullName evidence="10">Glycolipid transfer protein</fullName>
    </submittedName>
</protein>